<evidence type="ECO:0000313" key="3">
    <source>
        <dbReference type="Proteomes" id="UP000013070"/>
    </source>
</evidence>
<keyword evidence="3" id="KW-1185">Reference proteome</keyword>
<dbReference type="InterPro" id="IPR041494">
    <property type="entry name" value="PIN7"/>
</dbReference>
<reference evidence="2 3" key="1">
    <citation type="submission" date="2013-02" db="EMBL/GenBank/DDBJ databases">
        <title>The Genome Sequence of Acinetobacter sp. NIPH 899.</title>
        <authorList>
            <consortium name="The Broad Institute Genome Sequencing Platform"/>
            <consortium name="The Broad Institute Genome Sequencing Center for Infectious Disease"/>
            <person name="Cerqueira G."/>
            <person name="Feldgarden M."/>
            <person name="Courvalin P."/>
            <person name="Perichon B."/>
            <person name="Grillot-Courvalin C."/>
            <person name="Clermont D."/>
            <person name="Rocha E."/>
            <person name="Yoon E.-J."/>
            <person name="Nemec A."/>
            <person name="Walker B."/>
            <person name="Young S.K."/>
            <person name="Zeng Q."/>
            <person name="Gargeya S."/>
            <person name="Fitzgerald M."/>
            <person name="Haas B."/>
            <person name="Abouelleil A."/>
            <person name="Alvarado L."/>
            <person name="Arachchi H.M."/>
            <person name="Berlin A.M."/>
            <person name="Chapman S.B."/>
            <person name="Dewar J."/>
            <person name="Goldberg J."/>
            <person name="Griggs A."/>
            <person name="Gujja S."/>
            <person name="Hansen M."/>
            <person name="Howarth C."/>
            <person name="Imamovic A."/>
            <person name="Larimer J."/>
            <person name="McCowan C."/>
            <person name="Murphy C."/>
            <person name="Neiman D."/>
            <person name="Pearson M."/>
            <person name="Priest M."/>
            <person name="Roberts A."/>
            <person name="Saif S."/>
            <person name="Shea T."/>
            <person name="Sisk P."/>
            <person name="Sykes S."/>
            <person name="Wortman J."/>
            <person name="Nusbaum C."/>
            <person name="Birren B."/>
        </authorList>
    </citation>
    <scope>NUCLEOTIDE SEQUENCE [LARGE SCALE GENOMIC DNA]</scope>
    <source>
        <strain evidence="2 3">NIPH 899</strain>
    </source>
</reference>
<proteinExistence type="predicted"/>
<accession>N8WTJ4</accession>
<dbReference type="EMBL" id="APPE01000041">
    <property type="protein sequence ID" value="ENV00214.1"/>
    <property type="molecule type" value="Genomic_DNA"/>
</dbReference>
<dbReference type="eggNOG" id="ENOG5032VCT">
    <property type="taxonomic scope" value="Bacteria"/>
</dbReference>
<dbReference type="AlphaFoldDB" id="N8WTJ4"/>
<comment type="caution">
    <text evidence="2">The sequence shown here is derived from an EMBL/GenBank/DDBJ whole genome shotgun (WGS) entry which is preliminary data.</text>
</comment>
<dbReference type="Pfam" id="PF18475">
    <property type="entry name" value="PIN7"/>
    <property type="match status" value="1"/>
</dbReference>
<organism evidence="2 3">
    <name type="scientific">Acinetobacter variabilis</name>
    <dbReference type="NCBI Taxonomy" id="70346"/>
    <lineage>
        <taxon>Bacteria</taxon>
        <taxon>Pseudomonadati</taxon>
        <taxon>Pseudomonadota</taxon>
        <taxon>Gammaproteobacteria</taxon>
        <taxon>Moraxellales</taxon>
        <taxon>Moraxellaceae</taxon>
        <taxon>Acinetobacter</taxon>
    </lineage>
</organism>
<dbReference type="Proteomes" id="UP000013070">
    <property type="component" value="Unassembled WGS sequence"/>
</dbReference>
<gene>
    <name evidence="2" type="ORF">F969_01126</name>
</gene>
<evidence type="ECO:0000259" key="1">
    <source>
        <dbReference type="Pfam" id="PF18475"/>
    </source>
</evidence>
<protein>
    <recommendedName>
        <fullName evidence="1">PIN-like domain-containing protein</fullName>
    </recommendedName>
</protein>
<dbReference type="HOGENOM" id="CLU_884626_0_0_6"/>
<sequence>MKTYLKQKNELLSLLKSYALVYLVYAKSPVALSLDGLQNLSAHVVQKRLVLIKMPKTGPDAADFGLAFVAGQLSIQMQASEAEFDVMSNDKKFEYIVDLLKVMGFQAQQKKKEIQSTCSTKLSLEHIHPEKAEFKLLFAAVKLLVKNQPKQFNSLNNALKSWLKGTSATIKQVIGQLKNYQLIQIQDQKVSYELNRMYELLKLEALKQSKPIAITLPSIADIQLKPHLQRVKIYSDYLAKSESSRPAKTASLLNSVRSILGLEHQQAAQDFIQVLKKQDILKQDNSRLIYNGQLIQAWANLDESCLIPMAIQPHIINQPNTEILS</sequence>
<dbReference type="PATRIC" id="fig|1217710.3.peg.1068"/>
<dbReference type="RefSeq" id="WP_004781876.1">
    <property type="nucleotide sequence ID" value="NZ_KB849402.1"/>
</dbReference>
<feature type="domain" description="PIN-like" evidence="1">
    <location>
        <begin position="10"/>
        <end position="104"/>
    </location>
</feature>
<name>N8WTJ4_9GAMM</name>
<evidence type="ECO:0000313" key="2">
    <source>
        <dbReference type="EMBL" id="ENV00214.1"/>
    </source>
</evidence>